<comment type="caution">
    <text evidence="1">The sequence shown here is derived from an EMBL/GenBank/DDBJ whole genome shotgun (WGS) entry which is preliminary data.</text>
</comment>
<organism evidence="1 2">
    <name type="scientific">Neobacillus niacini</name>
    <dbReference type="NCBI Taxonomy" id="86668"/>
    <lineage>
        <taxon>Bacteria</taxon>
        <taxon>Bacillati</taxon>
        <taxon>Bacillota</taxon>
        <taxon>Bacilli</taxon>
        <taxon>Bacillales</taxon>
        <taxon>Bacillaceae</taxon>
        <taxon>Neobacillus</taxon>
    </lineage>
</organism>
<reference evidence="2" key="2">
    <citation type="submission" date="2020-08" db="EMBL/GenBank/DDBJ databases">
        <title>The Agave Microbiome: Exploring the role of microbial communities in plant adaptations to desert environments.</title>
        <authorList>
            <person name="Partida-Martinez L.P."/>
        </authorList>
    </citation>
    <scope>NUCLEOTIDE SEQUENCE [LARGE SCALE GENOMIC DNA]</scope>
    <source>
        <strain evidence="2">AT2.8</strain>
    </source>
</reference>
<reference evidence="2" key="1">
    <citation type="submission" date="2020-07" db="EMBL/GenBank/DDBJ databases">
        <authorList>
            <person name="Partida-Martinez L."/>
            <person name="Huntemann M."/>
            <person name="Clum A."/>
            <person name="Wang J."/>
            <person name="Palaniappan K."/>
            <person name="Ritter S."/>
            <person name="Chen I.-M."/>
            <person name="Stamatis D."/>
            <person name="Reddy T."/>
            <person name="O'Malley R."/>
            <person name="Daum C."/>
            <person name="Shapiro N."/>
            <person name="Ivanova N."/>
            <person name="Kyrpides N."/>
            <person name="Woyke T."/>
        </authorList>
    </citation>
    <scope>NUCLEOTIDE SEQUENCE [LARGE SCALE GENOMIC DNA]</scope>
    <source>
        <strain evidence="2">AT2.8</strain>
    </source>
</reference>
<proteinExistence type="predicted"/>
<dbReference type="EMBL" id="JACCBX010000016">
    <property type="protein sequence ID" value="NYE08818.1"/>
    <property type="molecule type" value="Genomic_DNA"/>
</dbReference>
<dbReference type="AlphaFoldDB" id="A0A852TP02"/>
<gene>
    <name evidence="1" type="ORF">F4694_005674</name>
</gene>
<evidence type="ECO:0000313" key="1">
    <source>
        <dbReference type="EMBL" id="NYE08818.1"/>
    </source>
</evidence>
<evidence type="ECO:0008006" key="3">
    <source>
        <dbReference type="Google" id="ProtNLM"/>
    </source>
</evidence>
<dbReference type="Proteomes" id="UP000548423">
    <property type="component" value="Unassembled WGS sequence"/>
</dbReference>
<name>A0A852TP02_9BACI</name>
<evidence type="ECO:0000313" key="2">
    <source>
        <dbReference type="Proteomes" id="UP000548423"/>
    </source>
</evidence>
<protein>
    <recommendedName>
        <fullName evidence="3">NERD domain-containing protein</fullName>
    </recommendedName>
</protein>
<accession>A0A852TP02</accession>
<sequence>MKKGGFGGASTKTGLIFEERVDLSKQLESIPGYDVIGDDVFYDGKKVAQLLKKHKLYKKFLEPQGVNYKDIISARLLPDEAIYVIDKKEIHIVEMKFQQGSGSVVEKLQTCHFKKKQYIKLLSPLNIKVNFTYILSDWFKQEGLRDVFEYINDSECNYFFSEIPLEYLGLPH</sequence>